<dbReference type="GeneID" id="93481613"/>
<dbReference type="PANTHER" id="PTHR11669:SF8">
    <property type="entry name" value="DNA POLYMERASE III SUBUNIT DELTA"/>
    <property type="match status" value="1"/>
</dbReference>
<dbReference type="AlphaFoldDB" id="A0A414NW82"/>
<sequence length="334" mass="37241">MELRWDTISGHEKQKEALRTMLREGRLPHALLFTGPDGIGKRMVGRVLAAAILCDAEDGPCGHCESCRAMQLGSHPDYLEVVPEQNGKSAAQIRIEAIRSMQTQVSRYPVLAKRRTVLIDDADRMNEAAQNSLLKTLEEPEGPVTFILVTSARSALLDTILSRCMPVAFGMLSPQEMRSVLLQHDVPEAEAAELAALSDGSLGRALLLHEHEGLHLRDEALDFLAQLPSFDMERVWSLAADMGARDRESLREYFLYLNMLLRDLLVLAEDGGSPLLYHGDIRAKLLALLPTYPEGRVFALLAEVREVQRRLQANVNLRLLMEGFLIRARDCVIA</sequence>
<evidence type="ECO:0000313" key="1">
    <source>
        <dbReference type="EMBL" id="RHF51302.1"/>
    </source>
</evidence>
<keyword evidence="1" id="KW-0548">Nucleotidyltransferase</keyword>
<dbReference type="GO" id="GO:0006261">
    <property type="term" value="P:DNA-templated DNA replication"/>
    <property type="evidence" value="ECO:0007669"/>
    <property type="project" value="TreeGrafter"/>
</dbReference>
<gene>
    <name evidence="1" type="primary">holB</name>
    <name evidence="1" type="ORF">DW674_07940</name>
</gene>
<accession>A0A414NW82</accession>
<dbReference type="RefSeq" id="WP_005841364.1">
    <property type="nucleotide sequence ID" value="NZ_CABKNT010000005.1"/>
</dbReference>
<dbReference type="EC" id="2.7.7.7" evidence="1"/>
<dbReference type="InterPro" id="IPR050238">
    <property type="entry name" value="DNA_Rep/Repair_Clamp_Loader"/>
</dbReference>
<reference evidence="1 2" key="1">
    <citation type="submission" date="2018-08" db="EMBL/GenBank/DDBJ databases">
        <title>A genome reference for cultivated species of the human gut microbiota.</title>
        <authorList>
            <person name="Zou Y."/>
            <person name="Xue W."/>
            <person name="Luo G."/>
        </authorList>
    </citation>
    <scope>NUCLEOTIDE SEQUENCE [LARGE SCALE GENOMIC DNA]</scope>
    <source>
        <strain evidence="1 2">AM25-21AC</strain>
    </source>
</reference>
<dbReference type="Proteomes" id="UP000283442">
    <property type="component" value="Unassembled WGS sequence"/>
</dbReference>
<keyword evidence="1" id="KW-0808">Transferase</keyword>
<dbReference type="GO" id="GO:0008408">
    <property type="term" value="F:3'-5' exonuclease activity"/>
    <property type="evidence" value="ECO:0007669"/>
    <property type="project" value="InterPro"/>
</dbReference>
<dbReference type="GO" id="GO:0003887">
    <property type="term" value="F:DNA-directed DNA polymerase activity"/>
    <property type="evidence" value="ECO:0007669"/>
    <property type="project" value="UniProtKB-EC"/>
</dbReference>
<comment type="caution">
    <text evidence="1">The sequence shown here is derived from an EMBL/GenBank/DDBJ whole genome shotgun (WGS) entry which is preliminary data.</text>
</comment>
<dbReference type="OrthoDB" id="9810148at2"/>
<dbReference type="NCBIfam" id="TIGR00678">
    <property type="entry name" value="holB"/>
    <property type="match status" value="1"/>
</dbReference>
<dbReference type="InterPro" id="IPR027417">
    <property type="entry name" value="P-loop_NTPase"/>
</dbReference>
<dbReference type="Gene3D" id="3.40.50.300">
    <property type="entry name" value="P-loop containing nucleotide triphosphate hydrolases"/>
    <property type="match status" value="1"/>
</dbReference>
<dbReference type="EMBL" id="QRHE01000007">
    <property type="protein sequence ID" value="RHF51302.1"/>
    <property type="molecule type" value="Genomic_DNA"/>
</dbReference>
<dbReference type="SUPFAM" id="SSF52540">
    <property type="entry name" value="P-loop containing nucleoside triphosphate hydrolases"/>
    <property type="match status" value="1"/>
</dbReference>
<protein>
    <submittedName>
        <fullName evidence="1">DNA polymerase III subunit delta</fullName>
        <ecNumber evidence="1">2.7.7.7</ecNumber>
    </submittedName>
</protein>
<evidence type="ECO:0000313" key="2">
    <source>
        <dbReference type="Proteomes" id="UP000283442"/>
    </source>
</evidence>
<dbReference type="PANTHER" id="PTHR11669">
    <property type="entry name" value="REPLICATION FACTOR C / DNA POLYMERASE III GAMMA-TAU SUBUNIT"/>
    <property type="match status" value="1"/>
</dbReference>
<name>A0A414NW82_9FIRM</name>
<organism evidence="1 2">
    <name type="scientific">Mitsuokella multacida</name>
    <dbReference type="NCBI Taxonomy" id="52226"/>
    <lineage>
        <taxon>Bacteria</taxon>
        <taxon>Bacillati</taxon>
        <taxon>Bacillota</taxon>
        <taxon>Negativicutes</taxon>
        <taxon>Selenomonadales</taxon>
        <taxon>Selenomonadaceae</taxon>
        <taxon>Mitsuokella</taxon>
    </lineage>
</organism>
<dbReference type="Pfam" id="PF13177">
    <property type="entry name" value="DNA_pol3_delta2"/>
    <property type="match status" value="1"/>
</dbReference>
<dbReference type="InterPro" id="IPR004622">
    <property type="entry name" value="DNA_pol_HolB"/>
</dbReference>
<proteinExistence type="predicted"/>